<proteinExistence type="predicted"/>
<feature type="compositionally biased region" description="Basic and acidic residues" evidence="1">
    <location>
        <begin position="641"/>
        <end position="661"/>
    </location>
</feature>
<evidence type="ECO:0000256" key="1">
    <source>
        <dbReference type="SAM" id="MobiDB-lite"/>
    </source>
</evidence>
<evidence type="ECO:0000313" key="2">
    <source>
        <dbReference type="EMBL" id="CAI3979097.1"/>
    </source>
</evidence>
<dbReference type="OrthoDB" id="10667008at2759"/>
<feature type="region of interest" description="Disordered" evidence="1">
    <location>
        <begin position="637"/>
        <end position="661"/>
    </location>
</feature>
<reference evidence="3" key="2">
    <citation type="submission" date="2024-04" db="EMBL/GenBank/DDBJ databases">
        <authorList>
            <person name="Chen Y."/>
            <person name="Shah S."/>
            <person name="Dougan E. K."/>
            <person name="Thang M."/>
            <person name="Chan C."/>
        </authorList>
    </citation>
    <scope>NUCLEOTIDE SEQUENCE [LARGE SCALE GENOMIC DNA]</scope>
</reference>
<reference evidence="2" key="1">
    <citation type="submission" date="2022-10" db="EMBL/GenBank/DDBJ databases">
        <authorList>
            <person name="Chen Y."/>
            <person name="Dougan E. K."/>
            <person name="Chan C."/>
            <person name="Rhodes N."/>
            <person name="Thang M."/>
        </authorList>
    </citation>
    <scope>NUCLEOTIDE SEQUENCE</scope>
</reference>
<gene>
    <name evidence="2" type="ORF">C1SCF055_LOCUS7074</name>
</gene>
<dbReference type="EMBL" id="CAMXCT010000458">
    <property type="protein sequence ID" value="CAI3979097.1"/>
    <property type="molecule type" value="Genomic_DNA"/>
</dbReference>
<sequence>MEPTAQVHHHSLVRILKLVCAGGGSDPITTTKKGLLDFLERVNPKGPSSRPDQNATARAAYARKLARTLKGHPELKVGTVQGDLHNEVYKIDVVKHVLEDFLGVFSPSSWLTLLTSIEQCAAEGNLRKNPSVVGESSSTNQSPTQVLVEDLELEGLHDAPAQLYPSLPDSEGVSVVSQQDSLPVPGAQQIPFGPMKMNANKRRKLEETAGFLQYQQVYGGHTWSDLLLELMNRDQALEGQHTENKKQRDTIEKLQKKQRLLLQSQRRIGKAVTVWKAKAKGKALPGKACPNSGDAVSIEDKLSIKRTGAAGEGRYLTVPSRVSLSIRRNLSNIACADLGLVLLDDASRWTIARAEVRTGAALLASGRAFHRSMMEEIAQEPSDGAPSLHIHFITQDATNSLKRKLTALILHSAWCQLPSDMDVDYSFDWKRFQTFHGVADVQTVSDSSAVATVGLTDKMLESLACPSIKTLVNMGMDDSAQKPFGRYAHRQSFHIYILTTDRGPNEVLARKIWTTLSRDYPNIISLSSDCLEHAGHLVSLGSFKALDDVLRRFGRKWKFFSSVATSAHTFRDLSKSFYETWCKIHGPVSGLKHAKKLWPKVVGGRWNSCSEALSRMKQVGGQSVLQPVLQAILTSKASKASSEKRDAGQSEGTENDRSRSCVDEISYEETKNFQAKMGRWRKRTQDCVEDALWWVIGEGMRIAQLTVVHFSETQLV</sequence>
<keyword evidence="4" id="KW-1185">Reference proteome</keyword>
<dbReference type="EMBL" id="CAMXCT020000458">
    <property type="protein sequence ID" value="CAL1132472.1"/>
    <property type="molecule type" value="Genomic_DNA"/>
</dbReference>
<dbReference type="EMBL" id="CAMXCT030000458">
    <property type="protein sequence ID" value="CAL4766409.1"/>
    <property type="molecule type" value="Genomic_DNA"/>
</dbReference>
<protein>
    <submittedName>
        <fullName evidence="2">Uncharacterized protein</fullName>
    </submittedName>
</protein>
<dbReference type="Proteomes" id="UP001152797">
    <property type="component" value="Unassembled WGS sequence"/>
</dbReference>
<name>A0A9P1BT18_9DINO</name>
<organism evidence="2">
    <name type="scientific">Cladocopium goreaui</name>
    <dbReference type="NCBI Taxonomy" id="2562237"/>
    <lineage>
        <taxon>Eukaryota</taxon>
        <taxon>Sar</taxon>
        <taxon>Alveolata</taxon>
        <taxon>Dinophyceae</taxon>
        <taxon>Suessiales</taxon>
        <taxon>Symbiodiniaceae</taxon>
        <taxon>Cladocopium</taxon>
    </lineage>
</organism>
<evidence type="ECO:0000313" key="4">
    <source>
        <dbReference type="Proteomes" id="UP001152797"/>
    </source>
</evidence>
<accession>A0A9P1BT18</accession>
<dbReference type="AlphaFoldDB" id="A0A9P1BT18"/>
<evidence type="ECO:0000313" key="3">
    <source>
        <dbReference type="EMBL" id="CAL1132472.1"/>
    </source>
</evidence>
<comment type="caution">
    <text evidence="2">The sequence shown here is derived from an EMBL/GenBank/DDBJ whole genome shotgun (WGS) entry which is preliminary data.</text>
</comment>